<evidence type="ECO:0000256" key="1">
    <source>
        <dbReference type="SAM" id="Phobius"/>
    </source>
</evidence>
<feature type="transmembrane region" description="Helical" evidence="1">
    <location>
        <begin position="427"/>
        <end position="454"/>
    </location>
</feature>
<reference evidence="2 3" key="1">
    <citation type="submission" date="2013-02" db="EMBL/GenBank/DDBJ databases">
        <title>The Genome Annotation of Plasmodium falciparum CAMP/Malaysia.</title>
        <authorList>
            <consortium name="The Broad Institute Genome Sequencing Platform"/>
            <consortium name="The Broad Institute Genome Sequencing Center for Infectious Disease"/>
            <person name="Neafsey D."/>
            <person name="Hoffman S."/>
            <person name="Volkman S."/>
            <person name="Rosenthal P."/>
            <person name="Walker B."/>
            <person name="Young S.K."/>
            <person name="Zeng Q."/>
            <person name="Gargeya S."/>
            <person name="Fitzgerald M."/>
            <person name="Haas B."/>
            <person name="Abouelleil A."/>
            <person name="Allen A.W."/>
            <person name="Alvarado L."/>
            <person name="Arachchi H.M."/>
            <person name="Berlin A.M."/>
            <person name="Chapman S.B."/>
            <person name="Gainer-Dewar J."/>
            <person name="Goldberg J."/>
            <person name="Griggs A."/>
            <person name="Gujja S."/>
            <person name="Hansen M."/>
            <person name="Howarth C."/>
            <person name="Imamovic A."/>
            <person name="Ireland A."/>
            <person name="Larimer J."/>
            <person name="McCowan C."/>
            <person name="Murphy C."/>
            <person name="Pearson M."/>
            <person name="Poon T.W."/>
            <person name="Priest M."/>
            <person name="Roberts A."/>
            <person name="Saif S."/>
            <person name="Shea T."/>
            <person name="Sisk P."/>
            <person name="Sykes S."/>
            <person name="Wortman J."/>
            <person name="Nusbaum C."/>
            <person name="Birren B."/>
        </authorList>
    </citation>
    <scope>NUCLEOTIDE SEQUENCE [LARGE SCALE GENOMIC DNA]</scope>
    <source>
        <strain evidence="2 3">CAMP/Malaysia</strain>
    </source>
</reference>
<keyword evidence="1" id="KW-0812">Transmembrane</keyword>
<dbReference type="AlphaFoldDB" id="A0A024X0D2"/>
<feature type="transmembrane region" description="Helical" evidence="1">
    <location>
        <begin position="612"/>
        <end position="640"/>
    </location>
</feature>
<reference evidence="2 3" key="2">
    <citation type="submission" date="2013-02" db="EMBL/GenBank/DDBJ databases">
        <title>The Genome Sequence of Plasmodium falciparum CAMP/Malaysia.</title>
        <authorList>
            <consortium name="The Broad Institute Genome Sequencing Platform"/>
            <consortium name="The Broad Institute Genome Sequencing Center for Infectious Disease"/>
            <person name="Neafsey D."/>
            <person name="Cheeseman I."/>
            <person name="Volkman S."/>
            <person name="Adams J."/>
            <person name="Walker B."/>
            <person name="Young S.K."/>
            <person name="Zeng Q."/>
            <person name="Gargeya S."/>
            <person name="Fitzgerald M."/>
            <person name="Haas B."/>
            <person name="Abouelleil A."/>
            <person name="Alvarado L."/>
            <person name="Arachchi H.M."/>
            <person name="Berlin A.M."/>
            <person name="Chapman S.B."/>
            <person name="Dewar J."/>
            <person name="Goldberg J."/>
            <person name="Griggs A."/>
            <person name="Gujja S."/>
            <person name="Hansen M."/>
            <person name="Howarth C."/>
            <person name="Imamovic A."/>
            <person name="Larimer J."/>
            <person name="McCowan C."/>
            <person name="Murphy C."/>
            <person name="Neiman D."/>
            <person name="Pearson M."/>
            <person name="Priest M."/>
            <person name="Roberts A."/>
            <person name="Saif S."/>
            <person name="Shea T."/>
            <person name="Sisk P."/>
            <person name="Sykes S."/>
            <person name="Wortman J."/>
            <person name="Nusbaum C."/>
            <person name="Birren B."/>
        </authorList>
    </citation>
    <scope>NUCLEOTIDE SEQUENCE [LARGE SCALE GENOMIC DNA]</scope>
    <source>
        <strain evidence="2 3">CAMP/Malaysia</strain>
    </source>
</reference>
<dbReference type="EMBL" id="KI927620">
    <property type="protein sequence ID" value="ETW58281.1"/>
    <property type="molecule type" value="Genomic_DNA"/>
</dbReference>
<gene>
    <name evidence="2" type="ORF">PFMC_05385</name>
</gene>
<feature type="transmembrane region" description="Helical" evidence="1">
    <location>
        <begin position="134"/>
        <end position="158"/>
    </location>
</feature>
<evidence type="ECO:0000313" key="2">
    <source>
        <dbReference type="EMBL" id="ETW58281.1"/>
    </source>
</evidence>
<sequence>MDYVHPVDVSKVIHGNESFFTFIDFLRTKKVCNRRNVHIENSFKKLNNITFDNGYNKENKILLSLKEIYKLMVDIQNKNKIYRDIKGNYNSNNNNKKKKNIHEMKKNYYNNLSSWNNYLLYVLKNDIMENSYNVSYIILIFILINYQKKIFYIINIYYKDINCQFKKKKKKESYQKDYSHNNNYSLHLINNIVLLKNKFSNNEISLTSKNFNYNLKIKKKYIYKKKKKKKKVPKRFWLYIQKLFLYKCYLINKTVNYKCENNILYNQKINYLYNIKKKKNFLFKNFILQKLFWVYKINKHNIQIKQNNNNNEPFLFTNILYDSSIKYICNKLLFIYFCLKNYHHYNDSFDIMRTKHIFMMLWNYIYNTDYYIKSKQVNNSLEYIMNLYIFHNLLKLQVYIIIQISQMLIQFILKIITLWIINMMNNIIMYLSIIFRMITILKMFYSTFIINIFVLHKDIILCDQYEKYNDNKQIVHNDNYYINRSIILYNLCNIKQYTIKNYNIINQCIHKLYNIMVIKQKNTYNYITKSYLCVSFLNQLYYSKTQCIMIYEKNRYSISLDHLWKSNINIYFKKILLFLLLLLLLFSSYNNLNNTNVLQLYDCYKYNVHNNYLFIYFNTLIVAKIVLFLFSYYIYLYYIYINIIII</sequence>
<keyword evidence="1" id="KW-1133">Transmembrane helix</keyword>
<dbReference type="Proteomes" id="UP000030694">
    <property type="component" value="Unassembled WGS sequence"/>
</dbReference>
<protein>
    <submittedName>
        <fullName evidence="2">Uncharacterized protein</fullName>
    </submittedName>
</protein>
<organism evidence="2 3">
    <name type="scientific">Plasmodium falciparum (isolate Camp / Malaysia)</name>
    <dbReference type="NCBI Taxonomy" id="5835"/>
    <lineage>
        <taxon>Eukaryota</taxon>
        <taxon>Sar</taxon>
        <taxon>Alveolata</taxon>
        <taxon>Apicomplexa</taxon>
        <taxon>Aconoidasida</taxon>
        <taxon>Haemosporida</taxon>
        <taxon>Plasmodiidae</taxon>
        <taxon>Plasmodium</taxon>
        <taxon>Plasmodium (Laverania)</taxon>
    </lineage>
</organism>
<keyword evidence="1" id="KW-0472">Membrane</keyword>
<name>A0A024X0D2_PLAFC</name>
<accession>A0A024X0D2</accession>
<proteinExistence type="predicted"/>
<feature type="transmembrane region" description="Helical" evidence="1">
    <location>
        <begin position="575"/>
        <end position="592"/>
    </location>
</feature>
<feature type="transmembrane region" description="Helical" evidence="1">
    <location>
        <begin position="398"/>
        <end position="421"/>
    </location>
</feature>
<evidence type="ECO:0000313" key="3">
    <source>
        <dbReference type="Proteomes" id="UP000030694"/>
    </source>
</evidence>